<dbReference type="EMBL" id="BPLQ01003263">
    <property type="protein sequence ID" value="GIX99007.1"/>
    <property type="molecule type" value="Genomic_DNA"/>
</dbReference>
<name>A0AAV4PNM7_9ARAC</name>
<gene>
    <name evidence="1" type="ORF">CDAR_518801</name>
</gene>
<comment type="caution">
    <text evidence="1">The sequence shown here is derived from an EMBL/GenBank/DDBJ whole genome shotgun (WGS) entry which is preliminary data.</text>
</comment>
<evidence type="ECO:0000313" key="1">
    <source>
        <dbReference type="EMBL" id="GIX99007.1"/>
    </source>
</evidence>
<dbReference type="AlphaFoldDB" id="A0AAV4PNM7"/>
<keyword evidence="2" id="KW-1185">Reference proteome</keyword>
<protein>
    <submittedName>
        <fullName evidence="1">Uncharacterized protein</fullName>
    </submittedName>
</protein>
<accession>A0AAV4PNM7</accession>
<sequence>MTNASSNGKRGVVSSSLRSAFRAQCPGTAICNPPSPSPSRDHAPSARILLFRIRISLYPFDSDPPHLWRLLSHHFSDDVHWVSSYNFLRFFPIESFPHRRTRVRSTCLRGDLAGLVDTRSLTTEIGA</sequence>
<organism evidence="1 2">
    <name type="scientific">Caerostris darwini</name>
    <dbReference type="NCBI Taxonomy" id="1538125"/>
    <lineage>
        <taxon>Eukaryota</taxon>
        <taxon>Metazoa</taxon>
        <taxon>Ecdysozoa</taxon>
        <taxon>Arthropoda</taxon>
        <taxon>Chelicerata</taxon>
        <taxon>Arachnida</taxon>
        <taxon>Araneae</taxon>
        <taxon>Araneomorphae</taxon>
        <taxon>Entelegynae</taxon>
        <taxon>Araneoidea</taxon>
        <taxon>Araneidae</taxon>
        <taxon>Caerostris</taxon>
    </lineage>
</organism>
<proteinExistence type="predicted"/>
<dbReference type="Proteomes" id="UP001054837">
    <property type="component" value="Unassembled WGS sequence"/>
</dbReference>
<evidence type="ECO:0000313" key="2">
    <source>
        <dbReference type="Proteomes" id="UP001054837"/>
    </source>
</evidence>
<reference evidence="1 2" key="1">
    <citation type="submission" date="2021-06" db="EMBL/GenBank/DDBJ databases">
        <title>Caerostris darwini draft genome.</title>
        <authorList>
            <person name="Kono N."/>
            <person name="Arakawa K."/>
        </authorList>
    </citation>
    <scope>NUCLEOTIDE SEQUENCE [LARGE SCALE GENOMIC DNA]</scope>
</reference>